<keyword evidence="1" id="KW-0812">Transmembrane</keyword>
<protein>
    <recommendedName>
        <fullName evidence="2">5'-3' DNA helicase ZGRF1-like N-terminal domain-containing protein</fullName>
    </recommendedName>
</protein>
<name>A0A670ZRG6_PSETE</name>
<keyword evidence="1" id="KW-0472">Membrane</keyword>
<evidence type="ECO:0000256" key="1">
    <source>
        <dbReference type="SAM" id="Phobius"/>
    </source>
</evidence>
<dbReference type="GO" id="GO:0035861">
    <property type="term" value="C:site of double-strand break"/>
    <property type="evidence" value="ECO:0007669"/>
    <property type="project" value="TreeGrafter"/>
</dbReference>
<organism evidence="3 4">
    <name type="scientific">Pseudonaja textilis</name>
    <name type="common">Eastern brown snake</name>
    <dbReference type="NCBI Taxonomy" id="8673"/>
    <lineage>
        <taxon>Eukaryota</taxon>
        <taxon>Metazoa</taxon>
        <taxon>Chordata</taxon>
        <taxon>Craniata</taxon>
        <taxon>Vertebrata</taxon>
        <taxon>Euteleostomi</taxon>
        <taxon>Lepidosauria</taxon>
        <taxon>Squamata</taxon>
        <taxon>Bifurcata</taxon>
        <taxon>Unidentata</taxon>
        <taxon>Episquamata</taxon>
        <taxon>Toxicofera</taxon>
        <taxon>Serpentes</taxon>
        <taxon>Colubroidea</taxon>
        <taxon>Elapidae</taxon>
        <taxon>Hydrophiinae</taxon>
        <taxon>Pseudonaja</taxon>
    </lineage>
</organism>
<dbReference type="PANTHER" id="PTHR28535">
    <property type="entry name" value="ZINC FINGER GRF-TYPE CONTAINING 1"/>
    <property type="match status" value="1"/>
</dbReference>
<dbReference type="Ensembl" id="ENSPTXT00000026125.1">
    <property type="protein sequence ID" value="ENSPTXP00000025342.1"/>
    <property type="gene ID" value="ENSPTXG00000017657.1"/>
</dbReference>
<keyword evidence="1" id="KW-1133">Transmembrane helix</keyword>
<dbReference type="PANTHER" id="PTHR28535:SF1">
    <property type="entry name" value="PROTEIN ZGRF1"/>
    <property type="match status" value="1"/>
</dbReference>
<feature type="transmembrane region" description="Helical" evidence="1">
    <location>
        <begin position="88"/>
        <end position="107"/>
    </location>
</feature>
<keyword evidence="4" id="KW-1185">Reference proteome</keyword>
<evidence type="ECO:0000313" key="3">
    <source>
        <dbReference type="Ensembl" id="ENSPTXP00000025342.1"/>
    </source>
</evidence>
<dbReference type="GO" id="GO:0006302">
    <property type="term" value="P:double-strand break repair"/>
    <property type="evidence" value="ECO:0007669"/>
    <property type="project" value="TreeGrafter"/>
</dbReference>
<dbReference type="InterPro" id="IPR018838">
    <property type="entry name" value="ZGRF1-like_N"/>
</dbReference>
<reference evidence="3" key="2">
    <citation type="submission" date="2025-09" db="UniProtKB">
        <authorList>
            <consortium name="Ensembl"/>
        </authorList>
    </citation>
    <scope>IDENTIFICATION</scope>
</reference>
<evidence type="ECO:0000313" key="4">
    <source>
        <dbReference type="Proteomes" id="UP000472273"/>
    </source>
</evidence>
<reference evidence="3" key="1">
    <citation type="submission" date="2025-08" db="UniProtKB">
        <authorList>
            <consortium name="Ensembl"/>
        </authorList>
    </citation>
    <scope>IDENTIFICATION</scope>
</reference>
<sequence>MAYQEFIVLYTHQKTKKSKVWQDGILKAAFGGNKVGSVCRFSLVYSVSSFISVNPFISVLKEIPTIFYCSCLIQANLFDDKGQLLDSIFIKFQVCAFVFICLVQIILNS</sequence>
<accession>A0A670ZRG6</accession>
<feature type="domain" description="5'-3' DNA helicase ZGRF1-like N-terminal" evidence="2">
    <location>
        <begin position="4"/>
        <end position="29"/>
    </location>
</feature>
<evidence type="ECO:0000259" key="2">
    <source>
        <dbReference type="Pfam" id="PF10382"/>
    </source>
</evidence>
<dbReference type="AlphaFoldDB" id="A0A670ZRG6"/>
<dbReference type="Proteomes" id="UP000472273">
    <property type="component" value="Unplaced"/>
</dbReference>
<dbReference type="Pfam" id="PF10382">
    <property type="entry name" value="ZGRF1-like_N"/>
    <property type="match status" value="1"/>
</dbReference>
<proteinExistence type="predicted"/>
<dbReference type="InterPro" id="IPR052800">
    <property type="entry name" value="DNA_Repair_Helicase_ZGRF1"/>
</dbReference>
<dbReference type="GO" id="GO:0005634">
    <property type="term" value="C:nucleus"/>
    <property type="evidence" value="ECO:0007669"/>
    <property type="project" value="TreeGrafter"/>
</dbReference>